<proteinExistence type="predicted"/>
<dbReference type="EMBL" id="JAEPRB010000134">
    <property type="protein sequence ID" value="KAG2220630.1"/>
    <property type="molecule type" value="Genomic_DNA"/>
</dbReference>
<dbReference type="PANTHER" id="PTHR38406">
    <property type="entry name" value="TRANSCRIPTIONAL REPRESSOR OPI1"/>
    <property type="match status" value="1"/>
</dbReference>
<dbReference type="GO" id="GO:0005634">
    <property type="term" value="C:nucleus"/>
    <property type="evidence" value="ECO:0007669"/>
    <property type="project" value="TreeGrafter"/>
</dbReference>
<dbReference type="Pfam" id="PF08618">
    <property type="entry name" value="Opi1"/>
    <property type="match status" value="1"/>
</dbReference>
<dbReference type="Proteomes" id="UP000646827">
    <property type="component" value="Unassembled WGS sequence"/>
</dbReference>
<dbReference type="InterPro" id="IPR013927">
    <property type="entry name" value="TF_Opi1_Ccg-8"/>
</dbReference>
<protein>
    <recommendedName>
        <fullName evidence="4">Opi1-domain-containing protein</fullName>
    </recommendedName>
</protein>
<name>A0A8H7S105_9FUNG</name>
<evidence type="ECO:0008006" key="4">
    <source>
        <dbReference type="Google" id="ProtNLM"/>
    </source>
</evidence>
<dbReference type="GO" id="GO:0003714">
    <property type="term" value="F:transcription corepressor activity"/>
    <property type="evidence" value="ECO:0007669"/>
    <property type="project" value="InterPro"/>
</dbReference>
<reference evidence="2 3" key="1">
    <citation type="submission" date="2020-12" db="EMBL/GenBank/DDBJ databases">
        <title>Metabolic potential, ecology and presence of endohyphal bacteria is reflected in genomic diversity of Mucoromycotina.</title>
        <authorList>
            <person name="Muszewska A."/>
            <person name="Okrasinska A."/>
            <person name="Steczkiewicz K."/>
            <person name="Drgas O."/>
            <person name="Orlowska M."/>
            <person name="Perlinska-Lenart U."/>
            <person name="Aleksandrzak-Piekarczyk T."/>
            <person name="Szatraj K."/>
            <person name="Zielenkiewicz U."/>
            <person name="Pilsyk S."/>
            <person name="Malc E."/>
            <person name="Mieczkowski P."/>
            <person name="Kruszewska J.S."/>
            <person name="Biernat P."/>
            <person name="Pawlowska J."/>
        </authorList>
    </citation>
    <scope>NUCLEOTIDE SEQUENCE [LARGE SCALE GENOMIC DNA]</scope>
    <source>
        <strain evidence="2 3">CBS 142.35</strain>
    </source>
</reference>
<dbReference type="AlphaFoldDB" id="A0A8H7S105"/>
<sequence length="261" mass="28858">MNNTRLRMTRPSSRSTSPSRPSPYQHPPSRSPIIHHQPTASSTSTWQQLVVQAGSAAGTTAAVVSEESMKCLKYCLSWLRYAIQRIEQQLTVVRNYLVSLAAASSSSSLSTVQHHQPASPLSSVKRDIVETVRKVVDVISRYASTSLPHHAKVAVRGFILDLPNRWDIRSSPAASPLLTPTEGLSPVQDENAIKVLTFGNESVEMLQSISTVFSDTVDRAEIWLDRWRTVRDYDNGGKIDNDIQLPPIRSLNINSPPNPPL</sequence>
<dbReference type="GO" id="GO:0008654">
    <property type="term" value="P:phospholipid biosynthetic process"/>
    <property type="evidence" value="ECO:0007669"/>
    <property type="project" value="TreeGrafter"/>
</dbReference>
<dbReference type="GO" id="GO:0006357">
    <property type="term" value="P:regulation of transcription by RNA polymerase II"/>
    <property type="evidence" value="ECO:0007669"/>
    <property type="project" value="TreeGrafter"/>
</dbReference>
<evidence type="ECO:0000256" key="1">
    <source>
        <dbReference type="SAM" id="MobiDB-lite"/>
    </source>
</evidence>
<accession>A0A8H7S105</accession>
<evidence type="ECO:0000313" key="2">
    <source>
        <dbReference type="EMBL" id="KAG2220630.1"/>
    </source>
</evidence>
<comment type="caution">
    <text evidence="2">The sequence shown here is derived from an EMBL/GenBank/DDBJ whole genome shotgun (WGS) entry which is preliminary data.</text>
</comment>
<organism evidence="2 3">
    <name type="scientific">Circinella minor</name>
    <dbReference type="NCBI Taxonomy" id="1195481"/>
    <lineage>
        <taxon>Eukaryota</taxon>
        <taxon>Fungi</taxon>
        <taxon>Fungi incertae sedis</taxon>
        <taxon>Mucoromycota</taxon>
        <taxon>Mucoromycotina</taxon>
        <taxon>Mucoromycetes</taxon>
        <taxon>Mucorales</taxon>
        <taxon>Lichtheimiaceae</taxon>
        <taxon>Circinella</taxon>
    </lineage>
</organism>
<keyword evidence="3" id="KW-1185">Reference proteome</keyword>
<dbReference type="PANTHER" id="PTHR38406:SF1">
    <property type="entry name" value="TRANSCRIPTIONAL REPRESSOR OPI1"/>
    <property type="match status" value="1"/>
</dbReference>
<gene>
    <name evidence="2" type="ORF">INT45_014060</name>
</gene>
<feature type="compositionally biased region" description="Low complexity" evidence="1">
    <location>
        <begin position="9"/>
        <end position="19"/>
    </location>
</feature>
<dbReference type="GO" id="GO:0005783">
    <property type="term" value="C:endoplasmic reticulum"/>
    <property type="evidence" value="ECO:0007669"/>
    <property type="project" value="TreeGrafter"/>
</dbReference>
<evidence type="ECO:0000313" key="3">
    <source>
        <dbReference type="Proteomes" id="UP000646827"/>
    </source>
</evidence>
<feature type="compositionally biased region" description="Pro residues" evidence="1">
    <location>
        <begin position="20"/>
        <end position="30"/>
    </location>
</feature>
<dbReference type="OrthoDB" id="2441642at2759"/>
<feature type="region of interest" description="Disordered" evidence="1">
    <location>
        <begin position="1"/>
        <end position="38"/>
    </location>
</feature>
<dbReference type="GO" id="GO:0030968">
    <property type="term" value="P:endoplasmic reticulum unfolded protein response"/>
    <property type="evidence" value="ECO:0007669"/>
    <property type="project" value="TreeGrafter"/>
</dbReference>